<dbReference type="SUPFAM" id="SSF56281">
    <property type="entry name" value="Metallo-hydrolase/oxidoreductase"/>
    <property type="match status" value="1"/>
</dbReference>
<name>A0A174UNJ1_9FIRM</name>
<reference evidence="3 5" key="2">
    <citation type="submission" date="2018-06" db="EMBL/GenBank/DDBJ databases">
        <authorList>
            <consortium name="Pathogen Informatics"/>
            <person name="Doyle S."/>
        </authorList>
    </citation>
    <scope>NUCLEOTIDE SEQUENCE [LARGE SCALE GENOMIC DNA]</scope>
    <source>
        <strain evidence="3 5">NCTC11224</strain>
    </source>
</reference>
<dbReference type="EMBL" id="CZAB01000127">
    <property type="protein sequence ID" value="CUQ24023.1"/>
    <property type="molecule type" value="Genomic_DNA"/>
</dbReference>
<protein>
    <submittedName>
        <fullName evidence="2">L-ascorbate 6-phosphate lactonase</fullName>
        <ecNumber evidence="2">3.1.1.-</ecNumber>
    </submittedName>
</protein>
<sequence length="375" mass="42668">MNVKGDNNMSRVSEMTRESWIMSTFPEWGTWLNEEIENEEVKPGTVAMWWLGCTGMWFKTPGGCNLTIDLWCGNGKRTHGNGKMAVGHQMANMCGARDMQPNLRAVPFVIDPFAIKQVDAVLATHYHQDHMSAEYAAHVIQSGMKTVDDNGKEIPVPFIGPKKSVELWVKWGVPEDRCITVRPGDTIKVKDIEIVALDSFDRTCLVTTDSTGPDREELTGVCPMDMDDKAVNYLIKTPGGNIYHSGDSHYSIYFAKHGKDYDVDVAFGSYGENPVGMADKMTSCDILRMAEALRCKVVIPIHYDVWTNFMADVNEIQVLYDMKKERLDYRFHPFFWEVGGKYVYPTDKDKRAYHHRRGFEDCFEAPQNIPFRSCL</sequence>
<dbReference type="InterPro" id="IPR036866">
    <property type="entry name" value="RibonucZ/Hydroxyglut_hydro"/>
</dbReference>
<evidence type="ECO:0000313" key="2">
    <source>
        <dbReference type="EMBL" id="CUQ24023.1"/>
    </source>
</evidence>
<dbReference type="GO" id="GO:0016787">
    <property type="term" value="F:hydrolase activity"/>
    <property type="evidence" value="ECO:0007669"/>
    <property type="project" value="UniProtKB-KW"/>
</dbReference>
<dbReference type="EC" id="3.1.1.-" evidence="2"/>
<evidence type="ECO:0000313" key="3">
    <source>
        <dbReference type="EMBL" id="SQB10847.1"/>
    </source>
</evidence>
<dbReference type="Gene3D" id="3.60.15.10">
    <property type="entry name" value="Ribonuclease Z/Hydroxyacylglutathione hydrolase-like"/>
    <property type="match status" value="1"/>
</dbReference>
<dbReference type="Pfam" id="PF13483">
    <property type="entry name" value="Lactamase_B_3"/>
    <property type="match status" value="1"/>
</dbReference>
<evidence type="ECO:0000313" key="5">
    <source>
        <dbReference type="Proteomes" id="UP000251853"/>
    </source>
</evidence>
<dbReference type="InterPro" id="IPR050114">
    <property type="entry name" value="UPF0173_UPF0282_UlaG_hydrolase"/>
</dbReference>
<accession>A0A174UNJ1</accession>
<keyword evidence="5" id="KW-1185">Reference proteome</keyword>
<keyword evidence="1 2" id="KW-0378">Hydrolase</keyword>
<dbReference type="PANTHER" id="PTHR43546">
    <property type="entry name" value="UPF0173 METAL-DEPENDENT HYDROLASE MJ1163-RELATED"/>
    <property type="match status" value="1"/>
</dbReference>
<evidence type="ECO:0000256" key="1">
    <source>
        <dbReference type="ARBA" id="ARBA00022801"/>
    </source>
</evidence>
<evidence type="ECO:0000313" key="4">
    <source>
        <dbReference type="Proteomes" id="UP000095512"/>
    </source>
</evidence>
<dbReference type="Proteomes" id="UP000095512">
    <property type="component" value="Unassembled WGS sequence"/>
</dbReference>
<dbReference type="EMBL" id="UAVW01000009">
    <property type="protein sequence ID" value="SQB10847.1"/>
    <property type="molecule type" value="Genomic_DNA"/>
</dbReference>
<dbReference type="PANTHER" id="PTHR43546:SF9">
    <property type="entry name" value="L-ASCORBATE-6-PHOSPHATE LACTONASE ULAG-RELATED"/>
    <property type="match status" value="1"/>
</dbReference>
<dbReference type="NCBIfam" id="NF008688">
    <property type="entry name" value="PRK11709.1"/>
    <property type="match status" value="1"/>
</dbReference>
<gene>
    <name evidence="2" type="primary">ulaG</name>
    <name evidence="2" type="ORF">ERS852480_05222</name>
    <name evidence="3" type="ORF">NCTC11224_02187</name>
</gene>
<dbReference type="AlphaFoldDB" id="A0A174UNJ1"/>
<proteinExistence type="predicted"/>
<organism evidence="2 4">
    <name type="scientific">Enterocloster clostridioformis</name>
    <dbReference type="NCBI Taxonomy" id="1531"/>
    <lineage>
        <taxon>Bacteria</taxon>
        <taxon>Bacillati</taxon>
        <taxon>Bacillota</taxon>
        <taxon>Clostridia</taxon>
        <taxon>Lachnospirales</taxon>
        <taxon>Lachnospiraceae</taxon>
        <taxon>Enterocloster</taxon>
    </lineage>
</organism>
<reference evidence="2 4" key="1">
    <citation type="submission" date="2015-09" db="EMBL/GenBank/DDBJ databases">
        <authorList>
            <consortium name="Pathogen Informatics"/>
        </authorList>
    </citation>
    <scope>NUCLEOTIDE SEQUENCE [LARGE SCALE GENOMIC DNA]</scope>
    <source>
        <strain evidence="2 4">2789STDY5834865</strain>
    </source>
</reference>
<dbReference type="Proteomes" id="UP000251853">
    <property type="component" value="Unassembled WGS sequence"/>
</dbReference>